<evidence type="ECO:0000256" key="1">
    <source>
        <dbReference type="SAM" id="MobiDB-lite"/>
    </source>
</evidence>
<dbReference type="EMBL" id="JAULSW010000005">
    <property type="protein sequence ID" value="KAK3381233.1"/>
    <property type="molecule type" value="Genomic_DNA"/>
</dbReference>
<keyword evidence="3" id="KW-1185">Reference proteome</keyword>
<evidence type="ECO:0000313" key="2">
    <source>
        <dbReference type="EMBL" id="KAK3381233.1"/>
    </source>
</evidence>
<dbReference type="AlphaFoldDB" id="A0AAE0TVR2"/>
<proteinExistence type="predicted"/>
<reference evidence="2" key="2">
    <citation type="submission" date="2023-06" db="EMBL/GenBank/DDBJ databases">
        <authorList>
            <consortium name="Lawrence Berkeley National Laboratory"/>
            <person name="Haridas S."/>
            <person name="Hensen N."/>
            <person name="Bonometti L."/>
            <person name="Westerberg I."/>
            <person name="Brannstrom I.O."/>
            <person name="Guillou S."/>
            <person name="Cros-Aarteil S."/>
            <person name="Calhoun S."/>
            <person name="Kuo A."/>
            <person name="Mondo S."/>
            <person name="Pangilinan J."/>
            <person name="Riley R."/>
            <person name="LaButti K."/>
            <person name="Andreopoulos B."/>
            <person name="Lipzen A."/>
            <person name="Chen C."/>
            <person name="Yanf M."/>
            <person name="Daum C."/>
            <person name="Ng V."/>
            <person name="Clum A."/>
            <person name="Steindorff A."/>
            <person name="Ohm R."/>
            <person name="Martin F."/>
            <person name="Silar P."/>
            <person name="Natvig D."/>
            <person name="Lalanne C."/>
            <person name="Gautier V."/>
            <person name="Ament-velasquez S.L."/>
            <person name="Kruys A."/>
            <person name="Hutchinson M.I."/>
            <person name="Powell A.J."/>
            <person name="Barry K."/>
            <person name="Miller A.N."/>
            <person name="Grigoriev I.V."/>
            <person name="Debuchy R."/>
            <person name="Gladieux P."/>
            <person name="Thoren M.H."/>
            <person name="Johannesson H."/>
        </authorList>
    </citation>
    <scope>NUCLEOTIDE SEQUENCE</scope>
    <source>
        <strain evidence="2">CBS 232.78</strain>
    </source>
</reference>
<sequence>MSTQYISPRQHMDKHMSSPKGLAISHGATASWLRKSTTVTRHSVYKAPLFGTLLFQTIMATYVRGIPAEADEGSGLETEPQSQTSVTFLPAAWLSSSGARFQYGAITHPAPAWSIHCVNVIPFDSEIFICCRNLDLANIRNLFDKGEASPYDVDKSGRNLLGYLALGTREAIDVIPQRLRYTIAIVDMLLSYGLDPGDEGDTG</sequence>
<comment type="caution">
    <text evidence="2">The sequence shown here is derived from an EMBL/GenBank/DDBJ whole genome shotgun (WGS) entry which is preliminary data.</text>
</comment>
<accession>A0AAE0TVR2</accession>
<gene>
    <name evidence="2" type="ORF">B0H63DRAFT_197943</name>
</gene>
<name>A0AAE0TVR2_9PEZI</name>
<organism evidence="2 3">
    <name type="scientific">Podospora didyma</name>
    <dbReference type="NCBI Taxonomy" id="330526"/>
    <lineage>
        <taxon>Eukaryota</taxon>
        <taxon>Fungi</taxon>
        <taxon>Dikarya</taxon>
        <taxon>Ascomycota</taxon>
        <taxon>Pezizomycotina</taxon>
        <taxon>Sordariomycetes</taxon>
        <taxon>Sordariomycetidae</taxon>
        <taxon>Sordariales</taxon>
        <taxon>Podosporaceae</taxon>
        <taxon>Podospora</taxon>
    </lineage>
</organism>
<dbReference type="Proteomes" id="UP001285441">
    <property type="component" value="Unassembled WGS sequence"/>
</dbReference>
<reference evidence="2" key="1">
    <citation type="journal article" date="2023" name="Mol. Phylogenet. Evol.">
        <title>Genome-scale phylogeny and comparative genomics of the fungal order Sordariales.</title>
        <authorList>
            <person name="Hensen N."/>
            <person name="Bonometti L."/>
            <person name="Westerberg I."/>
            <person name="Brannstrom I.O."/>
            <person name="Guillou S."/>
            <person name="Cros-Aarteil S."/>
            <person name="Calhoun S."/>
            <person name="Haridas S."/>
            <person name="Kuo A."/>
            <person name="Mondo S."/>
            <person name="Pangilinan J."/>
            <person name="Riley R."/>
            <person name="LaButti K."/>
            <person name="Andreopoulos B."/>
            <person name="Lipzen A."/>
            <person name="Chen C."/>
            <person name="Yan M."/>
            <person name="Daum C."/>
            <person name="Ng V."/>
            <person name="Clum A."/>
            <person name="Steindorff A."/>
            <person name="Ohm R.A."/>
            <person name="Martin F."/>
            <person name="Silar P."/>
            <person name="Natvig D.O."/>
            <person name="Lalanne C."/>
            <person name="Gautier V."/>
            <person name="Ament-Velasquez S.L."/>
            <person name="Kruys A."/>
            <person name="Hutchinson M.I."/>
            <person name="Powell A.J."/>
            <person name="Barry K."/>
            <person name="Miller A.N."/>
            <person name="Grigoriev I.V."/>
            <person name="Debuchy R."/>
            <person name="Gladieux P."/>
            <person name="Hiltunen Thoren M."/>
            <person name="Johannesson H."/>
        </authorList>
    </citation>
    <scope>NUCLEOTIDE SEQUENCE</scope>
    <source>
        <strain evidence="2">CBS 232.78</strain>
    </source>
</reference>
<protein>
    <submittedName>
        <fullName evidence="2">Uncharacterized protein</fullName>
    </submittedName>
</protein>
<evidence type="ECO:0000313" key="3">
    <source>
        <dbReference type="Proteomes" id="UP001285441"/>
    </source>
</evidence>
<feature type="region of interest" description="Disordered" evidence="1">
    <location>
        <begin position="1"/>
        <end position="20"/>
    </location>
</feature>